<dbReference type="Proteomes" id="UP000799537">
    <property type="component" value="Unassembled WGS sequence"/>
</dbReference>
<keyword evidence="5" id="KW-0560">Oxidoreductase</keyword>
<evidence type="ECO:0000313" key="9">
    <source>
        <dbReference type="Proteomes" id="UP000799537"/>
    </source>
</evidence>
<evidence type="ECO:0000256" key="2">
    <source>
        <dbReference type="ARBA" id="ARBA00008072"/>
    </source>
</evidence>
<dbReference type="Gene3D" id="3.40.50.720">
    <property type="entry name" value="NAD(P)-binding Rossmann-like Domain"/>
    <property type="match status" value="1"/>
</dbReference>
<dbReference type="InterPro" id="IPR013149">
    <property type="entry name" value="ADH-like_C"/>
</dbReference>
<comment type="similarity">
    <text evidence="2 6">Belongs to the zinc-containing alcohol dehydrogenase family.</text>
</comment>
<keyword evidence="9" id="KW-1185">Reference proteome</keyword>
<dbReference type="GeneID" id="54568319"/>
<dbReference type="Pfam" id="PF00107">
    <property type="entry name" value="ADH_zinc_N"/>
    <property type="match status" value="1"/>
</dbReference>
<dbReference type="OrthoDB" id="3941538at2759"/>
<dbReference type="PANTHER" id="PTHR43161">
    <property type="entry name" value="SORBITOL DEHYDROGENASE"/>
    <property type="match status" value="1"/>
</dbReference>
<dbReference type="PROSITE" id="PS00059">
    <property type="entry name" value="ADH_ZINC"/>
    <property type="match status" value="1"/>
</dbReference>
<feature type="domain" description="Enoyl reductase (ER)" evidence="7">
    <location>
        <begin position="7"/>
        <end position="337"/>
    </location>
</feature>
<dbReference type="GO" id="GO:0005737">
    <property type="term" value="C:cytoplasm"/>
    <property type="evidence" value="ECO:0007669"/>
    <property type="project" value="TreeGrafter"/>
</dbReference>
<evidence type="ECO:0000259" key="7">
    <source>
        <dbReference type="SMART" id="SM00829"/>
    </source>
</evidence>
<evidence type="ECO:0000313" key="8">
    <source>
        <dbReference type="EMBL" id="KAF2173961.1"/>
    </source>
</evidence>
<dbReference type="SUPFAM" id="SSF50129">
    <property type="entry name" value="GroES-like"/>
    <property type="match status" value="1"/>
</dbReference>
<dbReference type="AlphaFoldDB" id="A0A6A6D3H2"/>
<dbReference type="SMART" id="SM00829">
    <property type="entry name" value="PKS_ER"/>
    <property type="match status" value="1"/>
</dbReference>
<sequence>MKAVRFHAAKDIRVEEVPVPTVKPGWIRYLDGPHIIPPNGQPHGMTGESPPITLGHEFSGIVDEVGEGVSGFKQGDKVCVQPTIYDGDCRACLKGLTNSCDTFGFIGLSGWGGGMSEYTCAPAEYVKKLPDDMGLDIGALVEPLAVGWHAVAPSPYKDGDNVLVLGGGPIGLCVVLALLAKGCKNIIVSEVSRRRREFAQSFGAHHVIDPEKVDIVQESKNLTDGEGVDVCFDAAGVQIGVDGGLQAVRPRGTFVNIALWGAKRVALDMNVMLFGERRYMAVVTYIDGDFEAVIEAIHSGKLKPHGMITKVIRPDEVAEEGFKALTDDKDNQVKILVDMSKATEVAAA</sequence>
<dbReference type="GO" id="GO:0034079">
    <property type="term" value="P:butanediol biosynthetic process"/>
    <property type="evidence" value="ECO:0007669"/>
    <property type="project" value="TreeGrafter"/>
</dbReference>
<dbReference type="InterPro" id="IPR013154">
    <property type="entry name" value="ADH-like_N"/>
</dbReference>
<dbReference type="EMBL" id="ML993579">
    <property type="protein sequence ID" value="KAF2173961.1"/>
    <property type="molecule type" value="Genomic_DNA"/>
</dbReference>
<evidence type="ECO:0000256" key="4">
    <source>
        <dbReference type="ARBA" id="ARBA00022833"/>
    </source>
</evidence>
<keyword evidence="3 6" id="KW-0479">Metal-binding</keyword>
<dbReference type="Pfam" id="PF08240">
    <property type="entry name" value="ADH_N"/>
    <property type="match status" value="1"/>
</dbReference>
<comment type="cofactor">
    <cofactor evidence="1 6">
        <name>Zn(2+)</name>
        <dbReference type="ChEBI" id="CHEBI:29105"/>
    </cofactor>
</comment>
<dbReference type="GO" id="GO:0000721">
    <property type="term" value="F:(R,R)-butanediol dehydrogenase activity"/>
    <property type="evidence" value="ECO:0007669"/>
    <property type="project" value="TreeGrafter"/>
</dbReference>
<organism evidence="8 9">
    <name type="scientific">Zasmidium cellare ATCC 36951</name>
    <dbReference type="NCBI Taxonomy" id="1080233"/>
    <lineage>
        <taxon>Eukaryota</taxon>
        <taxon>Fungi</taxon>
        <taxon>Dikarya</taxon>
        <taxon>Ascomycota</taxon>
        <taxon>Pezizomycotina</taxon>
        <taxon>Dothideomycetes</taxon>
        <taxon>Dothideomycetidae</taxon>
        <taxon>Mycosphaerellales</taxon>
        <taxon>Mycosphaerellaceae</taxon>
        <taxon>Zasmidium</taxon>
    </lineage>
</organism>
<dbReference type="PANTHER" id="PTHR43161:SF23">
    <property type="entry name" value="(R,R)-BUTANEDIOL DEHYDROGENASE-RELATED"/>
    <property type="match status" value="1"/>
</dbReference>
<dbReference type="InterPro" id="IPR020843">
    <property type="entry name" value="ER"/>
</dbReference>
<dbReference type="GO" id="GO:0008270">
    <property type="term" value="F:zinc ion binding"/>
    <property type="evidence" value="ECO:0007669"/>
    <property type="project" value="InterPro"/>
</dbReference>
<proteinExistence type="inferred from homology"/>
<dbReference type="SUPFAM" id="SSF51735">
    <property type="entry name" value="NAD(P)-binding Rossmann-fold domains"/>
    <property type="match status" value="1"/>
</dbReference>
<evidence type="ECO:0000256" key="1">
    <source>
        <dbReference type="ARBA" id="ARBA00001947"/>
    </source>
</evidence>
<evidence type="ECO:0000256" key="3">
    <source>
        <dbReference type="ARBA" id="ARBA00022723"/>
    </source>
</evidence>
<dbReference type="InterPro" id="IPR011032">
    <property type="entry name" value="GroES-like_sf"/>
</dbReference>
<accession>A0A6A6D3H2</accession>
<dbReference type="Gene3D" id="3.90.180.10">
    <property type="entry name" value="Medium-chain alcohol dehydrogenases, catalytic domain"/>
    <property type="match status" value="1"/>
</dbReference>
<evidence type="ECO:0000256" key="6">
    <source>
        <dbReference type="RuleBase" id="RU361277"/>
    </source>
</evidence>
<dbReference type="RefSeq" id="XP_033674850.1">
    <property type="nucleotide sequence ID" value="XM_033815047.1"/>
</dbReference>
<dbReference type="InterPro" id="IPR036291">
    <property type="entry name" value="NAD(P)-bd_dom_sf"/>
</dbReference>
<name>A0A6A6D3H2_ZASCE</name>
<dbReference type="CDD" id="cd08233">
    <property type="entry name" value="butanediol_DH_like"/>
    <property type="match status" value="1"/>
</dbReference>
<evidence type="ECO:0000256" key="5">
    <source>
        <dbReference type="ARBA" id="ARBA00023002"/>
    </source>
</evidence>
<keyword evidence="4 6" id="KW-0862">Zinc</keyword>
<reference evidence="8" key="1">
    <citation type="journal article" date="2020" name="Stud. Mycol.">
        <title>101 Dothideomycetes genomes: a test case for predicting lifestyles and emergence of pathogens.</title>
        <authorList>
            <person name="Haridas S."/>
            <person name="Albert R."/>
            <person name="Binder M."/>
            <person name="Bloem J."/>
            <person name="Labutti K."/>
            <person name="Salamov A."/>
            <person name="Andreopoulos B."/>
            <person name="Baker S."/>
            <person name="Barry K."/>
            <person name="Bills G."/>
            <person name="Bluhm B."/>
            <person name="Cannon C."/>
            <person name="Castanera R."/>
            <person name="Culley D."/>
            <person name="Daum C."/>
            <person name="Ezra D."/>
            <person name="Gonzalez J."/>
            <person name="Henrissat B."/>
            <person name="Kuo A."/>
            <person name="Liang C."/>
            <person name="Lipzen A."/>
            <person name="Lutzoni F."/>
            <person name="Magnuson J."/>
            <person name="Mondo S."/>
            <person name="Nolan M."/>
            <person name="Ohm R."/>
            <person name="Pangilinan J."/>
            <person name="Park H.-J."/>
            <person name="Ramirez L."/>
            <person name="Alfaro M."/>
            <person name="Sun H."/>
            <person name="Tritt A."/>
            <person name="Yoshinaga Y."/>
            <person name="Zwiers L.-H."/>
            <person name="Turgeon B."/>
            <person name="Goodwin S."/>
            <person name="Spatafora J."/>
            <person name="Crous P."/>
            <person name="Grigoriev I."/>
        </authorList>
    </citation>
    <scope>NUCLEOTIDE SEQUENCE</scope>
    <source>
        <strain evidence="8">ATCC 36951</strain>
    </source>
</reference>
<dbReference type="InterPro" id="IPR002328">
    <property type="entry name" value="ADH_Zn_CS"/>
</dbReference>
<protein>
    <recommendedName>
        <fullName evidence="7">Enoyl reductase (ER) domain-containing protein</fullName>
    </recommendedName>
</protein>
<gene>
    <name evidence="8" type="ORF">M409DRAFT_62162</name>
</gene>